<dbReference type="STRING" id="177413.SAMN05660859_0423"/>
<dbReference type="PANTHER" id="PTHR11895:SF7">
    <property type="entry name" value="GLUTAMYL-TRNA(GLN) AMIDOTRANSFERASE SUBUNIT A, MITOCHONDRIAL"/>
    <property type="match status" value="1"/>
</dbReference>
<protein>
    <submittedName>
        <fullName evidence="3">Aspartyl-tRNA(Asn)/glutamyl-tRNA(Gln) amidotransferase subunit A</fullName>
    </submittedName>
</protein>
<gene>
    <name evidence="3" type="ORF">SAMN05660859_0423</name>
</gene>
<comment type="similarity">
    <text evidence="1">Belongs to the amidase family.</text>
</comment>
<dbReference type="Pfam" id="PF01425">
    <property type="entry name" value="Amidase"/>
    <property type="match status" value="1"/>
</dbReference>
<dbReference type="InterPro" id="IPR000120">
    <property type="entry name" value="Amidase"/>
</dbReference>
<dbReference type="GO" id="GO:0016740">
    <property type="term" value="F:transferase activity"/>
    <property type="evidence" value="ECO:0007669"/>
    <property type="project" value="UniProtKB-KW"/>
</dbReference>
<dbReference type="Gene3D" id="3.90.1300.10">
    <property type="entry name" value="Amidase signature (AS) domain"/>
    <property type="match status" value="1"/>
</dbReference>
<dbReference type="EMBL" id="FMTP01000001">
    <property type="protein sequence ID" value="SCW29430.1"/>
    <property type="molecule type" value="Genomic_DNA"/>
</dbReference>
<evidence type="ECO:0000313" key="4">
    <source>
        <dbReference type="Proteomes" id="UP000198889"/>
    </source>
</evidence>
<evidence type="ECO:0000256" key="1">
    <source>
        <dbReference type="ARBA" id="ARBA00009199"/>
    </source>
</evidence>
<feature type="domain" description="Amidase" evidence="2">
    <location>
        <begin position="25"/>
        <end position="445"/>
    </location>
</feature>
<dbReference type="PANTHER" id="PTHR11895">
    <property type="entry name" value="TRANSAMIDASE"/>
    <property type="match status" value="1"/>
</dbReference>
<keyword evidence="3" id="KW-0808">Transferase</keyword>
<dbReference type="Proteomes" id="UP000198889">
    <property type="component" value="Unassembled WGS sequence"/>
</dbReference>
<evidence type="ECO:0000313" key="3">
    <source>
        <dbReference type="EMBL" id="SCW29430.1"/>
    </source>
</evidence>
<organism evidence="3 4">
    <name type="scientific">Ancylobacter rudongensis</name>
    <dbReference type="NCBI Taxonomy" id="177413"/>
    <lineage>
        <taxon>Bacteria</taxon>
        <taxon>Pseudomonadati</taxon>
        <taxon>Pseudomonadota</taxon>
        <taxon>Alphaproteobacteria</taxon>
        <taxon>Hyphomicrobiales</taxon>
        <taxon>Xanthobacteraceae</taxon>
        <taxon>Ancylobacter</taxon>
    </lineage>
</organism>
<keyword evidence="4" id="KW-1185">Reference proteome</keyword>
<evidence type="ECO:0000259" key="2">
    <source>
        <dbReference type="Pfam" id="PF01425"/>
    </source>
</evidence>
<reference evidence="4" key="1">
    <citation type="submission" date="2016-10" db="EMBL/GenBank/DDBJ databases">
        <authorList>
            <person name="Varghese N."/>
            <person name="Submissions S."/>
        </authorList>
    </citation>
    <scope>NUCLEOTIDE SEQUENCE [LARGE SCALE GENOMIC DNA]</scope>
    <source>
        <strain evidence="4">CGMCC 1.1761</strain>
    </source>
</reference>
<dbReference type="AlphaFoldDB" id="A0A1G4PB31"/>
<name>A0A1G4PB31_9HYPH</name>
<dbReference type="InterPro" id="IPR023631">
    <property type="entry name" value="Amidase_dom"/>
</dbReference>
<dbReference type="InterPro" id="IPR036928">
    <property type="entry name" value="AS_sf"/>
</dbReference>
<proteinExistence type="inferred from homology"/>
<dbReference type="SUPFAM" id="SSF75304">
    <property type="entry name" value="Amidase signature (AS) enzymes"/>
    <property type="match status" value="1"/>
</dbReference>
<sequence>MPAHNLPSAHELRSLIASRQVSPVELTRHALDAATATQGTLNAFFLIMEDEAMADARGAEEAVMRGEPLGPLHGLPFSAKDLMAVKDQRYASGSRARADIVAEVDAPAVDRARAAGAILIGKTTTSEFGCKPVGDSPLTGITRNPWNLDKTPGGSSAGAAASVAAGITPFALGTDGGGSIRIPCAFTGLAGIKGQFGRVPVWPTSATPTLAHVGPIARDIADAALLFAAIAGYDARDPASVAGPVPDVLGAVGADLAGLRIAWSPTLGYARPDAEVLRVIEPVVRRLEELGAIVEQVDTVFATDPADLWIAEFYAGVGTRLRGVLETQRDLLDPAVAAVLAAALAQEMRAYYDTVFDRYALREEMRRFFERYDALVSPVLPVTSLDAGVDMPAHLSDRNLVSWVFYTYPFNLTGQPAASVCAGLASDGMPVGLQIVGRALGEADVVRVASGIERVRDPVDLVPPAFRRPFPSSEALS</sequence>
<accession>A0A1G4PB31</accession>
<dbReference type="RefSeq" id="WP_091435702.1">
    <property type="nucleotide sequence ID" value="NZ_FMTP01000001.1"/>
</dbReference>